<comment type="caution">
    <text evidence="1">The sequence shown here is derived from an EMBL/GenBank/DDBJ whole genome shotgun (WGS) entry which is preliminary data.</text>
</comment>
<dbReference type="EMBL" id="JOPG01000011">
    <property type="protein sequence ID" value="OUJ06395.1"/>
    <property type="molecule type" value="Genomic_DNA"/>
</dbReference>
<dbReference type="InterPro" id="IPR015004">
    <property type="entry name" value="MesX"/>
</dbReference>
<proteinExistence type="predicted"/>
<organism evidence="1 2">
    <name type="scientific">Acetobacter malorum</name>
    <dbReference type="NCBI Taxonomy" id="178901"/>
    <lineage>
        <taxon>Bacteria</taxon>
        <taxon>Pseudomonadati</taxon>
        <taxon>Pseudomonadota</taxon>
        <taxon>Alphaproteobacteria</taxon>
        <taxon>Acetobacterales</taxon>
        <taxon>Acetobacteraceae</taxon>
        <taxon>Acetobacter</taxon>
    </lineage>
</organism>
<evidence type="ECO:0000313" key="2">
    <source>
        <dbReference type="Proteomes" id="UP000242683"/>
    </source>
</evidence>
<name>A0A1Y3GC09_9PROT</name>
<dbReference type="AlphaFoldDB" id="A0A1Y3GC09"/>
<evidence type="ECO:0008006" key="3">
    <source>
        <dbReference type="Google" id="ProtNLM"/>
    </source>
</evidence>
<dbReference type="Pfam" id="PF08908">
    <property type="entry name" value="MesX"/>
    <property type="match status" value="1"/>
</dbReference>
<reference evidence="2" key="1">
    <citation type="submission" date="2014-06" db="EMBL/GenBank/DDBJ databases">
        <authorList>
            <person name="Winans N.J."/>
            <person name="Newell P.D."/>
            <person name="Douglas A.E."/>
        </authorList>
    </citation>
    <scope>NUCLEOTIDE SEQUENCE [LARGE SCALE GENOMIC DNA]</scope>
    <source>
        <strain evidence="2">DsW_057</strain>
    </source>
</reference>
<sequence>MNDIYGLMKSNHFCSMESSGIRRVRLLTADMMKASMIRETAFEIKRIRFDENYHPSDRTRLTTNFANLARGESRQKNLRNVLRMIDNRFNGLAHWDNSMGDRYSVELEIVSIEMDLAFAGKNDSFPLIEVLYTTIVDQKHNKRIEGLAGNSFSSYVRDYDFSVLLPNYNKDKTEFSVPHNYGDLHGNLFKSVVNSTAYKKNFKKLPVICLSVSTNRTYHRTENQHPVLGVEFEQREFSLTDQYFKKMGMEVRYFMPKNSAAPLAFYFFGDLLSDYSTLELISTISTMESFQKIYRPEIYNANAAAADCYKPSLKHQDYSNTRIVYDREERTQLATAQGKYTEENFIEPYHHALEQWSASYAA</sequence>
<gene>
    <name evidence="1" type="ORF">HK23_02295</name>
</gene>
<dbReference type="PIRSF" id="PIRSF034367">
    <property type="entry name" value="DUF1852"/>
    <property type="match status" value="1"/>
</dbReference>
<dbReference type="Proteomes" id="UP000242683">
    <property type="component" value="Unassembled WGS sequence"/>
</dbReference>
<evidence type="ECO:0000313" key="1">
    <source>
        <dbReference type="EMBL" id="OUJ06395.1"/>
    </source>
</evidence>
<protein>
    <recommendedName>
        <fullName evidence="3">DUF1852 domain-containing protein</fullName>
    </recommendedName>
</protein>
<accession>A0A1Y3GC09</accession>